<dbReference type="Proteomes" id="UP000070412">
    <property type="component" value="Unassembled WGS sequence"/>
</dbReference>
<evidence type="ECO:0000256" key="7">
    <source>
        <dbReference type="RuleBase" id="RU361218"/>
    </source>
</evidence>
<evidence type="ECO:0000256" key="2">
    <source>
        <dbReference type="ARBA" id="ARBA00006840"/>
    </source>
</evidence>
<keyword evidence="4 7" id="KW-1133">Transmembrane helix</keyword>
<feature type="transmembrane region" description="Helical" evidence="7">
    <location>
        <begin position="88"/>
        <end position="105"/>
    </location>
</feature>
<evidence type="ECO:0000313" key="8">
    <source>
        <dbReference type="EMBL" id="KAF7488012.1"/>
    </source>
</evidence>
<keyword evidence="10" id="KW-1185">Reference proteome</keyword>
<dbReference type="InterPro" id="IPR008952">
    <property type="entry name" value="Tetraspanin_EC2_sf"/>
</dbReference>
<dbReference type="InterPro" id="IPR000301">
    <property type="entry name" value="Tetraspanin_animals"/>
</dbReference>
<keyword evidence="6" id="KW-1015">Disulfide bond</keyword>
<comment type="subcellular location">
    <subcellularLocation>
        <location evidence="1 7">Membrane</location>
        <topology evidence="1 7">Multi-pass membrane protein</topology>
    </subcellularLocation>
</comment>
<dbReference type="EnsemblMetazoa" id="SSS_3299s_mrna">
    <property type="protein sequence ID" value="KAF7488012.1"/>
    <property type="gene ID" value="SSS_3299"/>
</dbReference>
<dbReference type="PANTHER" id="PTHR19282:SF551">
    <property type="entry name" value="RE08073P-RELATED"/>
    <property type="match status" value="1"/>
</dbReference>
<evidence type="ECO:0000256" key="1">
    <source>
        <dbReference type="ARBA" id="ARBA00004141"/>
    </source>
</evidence>
<evidence type="ECO:0000313" key="10">
    <source>
        <dbReference type="Proteomes" id="UP000070412"/>
    </source>
</evidence>
<evidence type="ECO:0000256" key="3">
    <source>
        <dbReference type="ARBA" id="ARBA00022692"/>
    </source>
</evidence>
<gene>
    <name evidence="8" type="ORF">SSS_3299</name>
</gene>
<dbReference type="InterPro" id="IPR018499">
    <property type="entry name" value="Tetraspanin/Peripherin"/>
</dbReference>
<evidence type="ECO:0000256" key="4">
    <source>
        <dbReference type="ARBA" id="ARBA00022989"/>
    </source>
</evidence>
<evidence type="ECO:0000256" key="5">
    <source>
        <dbReference type="ARBA" id="ARBA00023136"/>
    </source>
</evidence>
<accession>A0A834R0I8</accession>
<evidence type="ECO:0000313" key="9">
    <source>
        <dbReference type="EnsemblMetazoa" id="KAF7488012.1"/>
    </source>
</evidence>
<dbReference type="CDD" id="cd03127">
    <property type="entry name" value="tetraspanin_LEL"/>
    <property type="match status" value="1"/>
</dbReference>
<dbReference type="OrthoDB" id="6505042at2759"/>
<reference evidence="10" key="1">
    <citation type="journal article" date="2020" name="PLoS Negl. Trop. Dis.">
        <title>High-quality nuclear genome for Sarcoptes scabiei-A critical resource for a neglected parasite.</title>
        <authorList>
            <person name="Korhonen P.K."/>
            <person name="Gasser R.B."/>
            <person name="Ma G."/>
            <person name="Wang T."/>
            <person name="Stroehlein A.J."/>
            <person name="Young N.D."/>
            <person name="Ang C.S."/>
            <person name="Fernando D.D."/>
            <person name="Lu H.C."/>
            <person name="Taylor S."/>
            <person name="Reynolds S.L."/>
            <person name="Mofiz E."/>
            <person name="Najaraj S.H."/>
            <person name="Gowda H."/>
            <person name="Madugundu A."/>
            <person name="Renuse S."/>
            <person name="Holt D."/>
            <person name="Pandey A."/>
            <person name="Papenfuss A.T."/>
            <person name="Fischer K."/>
        </authorList>
    </citation>
    <scope>NUCLEOTIDE SEQUENCE [LARGE SCALE GENOMIC DNA]</scope>
</reference>
<dbReference type="EMBL" id="WVUK01000066">
    <property type="protein sequence ID" value="KAF7488012.1"/>
    <property type="molecule type" value="Genomic_DNA"/>
</dbReference>
<dbReference type="Gene3D" id="1.10.1450.10">
    <property type="entry name" value="Tetraspanin"/>
    <property type="match status" value="1"/>
</dbReference>
<dbReference type="PANTHER" id="PTHR19282">
    <property type="entry name" value="TETRASPANIN"/>
    <property type="match status" value="1"/>
</dbReference>
<dbReference type="PIRSF" id="PIRSF002419">
    <property type="entry name" value="Tetraspanin"/>
    <property type="match status" value="1"/>
</dbReference>
<reference evidence="9" key="3">
    <citation type="submission" date="2022-06" db="UniProtKB">
        <authorList>
            <consortium name="EnsemblMetazoa"/>
        </authorList>
    </citation>
    <scope>IDENTIFICATION</scope>
</reference>
<feature type="disulfide bond" evidence="6">
    <location>
        <begin position="145"/>
        <end position="185"/>
    </location>
</feature>
<comment type="similarity">
    <text evidence="2 7">Belongs to the tetraspanin (TM4SF) family.</text>
</comment>
<feature type="transmembrane region" description="Helical" evidence="7">
    <location>
        <begin position="12"/>
        <end position="33"/>
    </location>
</feature>
<evidence type="ECO:0000256" key="6">
    <source>
        <dbReference type="PIRSR" id="PIRSR002419-1"/>
    </source>
</evidence>
<proteinExistence type="inferred from homology"/>
<feature type="transmembrane region" description="Helical" evidence="7">
    <location>
        <begin position="199"/>
        <end position="220"/>
    </location>
</feature>
<dbReference type="GO" id="GO:0005886">
    <property type="term" value="C:plasma membrane"/>
    <property type="evidence" value="ECO:0007669"/>
    <property type="project" value="TreeGrafter"/>
</dbReference>
<feature type="disulfide bond" evidence="6">
    <location>
        <begin position="146"/>
        <end position="164"/>
    </location>
</feature>
<feature type="transmembrane region" description="Helical" evidence="7">
    <location>
        <begin position="53"/>
        <end position="76"/>
    </location>
</feature>
<dbReference type="Pfam" id="PF00335">
    <property type="entry name" value="Tetraspanin"/>
    <property type="match status" value="1"/>
</dbReference>
<dbReference type="AlphaFoldDB" id="A0A834R0I8"/>
<keyword evidence="3 7" id="KW-0812">Transmembrane</keyword>
<protein>
    <recommendedName>
        <fullName evidence="7">Tetraspanin</fullName>
    </recommendedName>
</protein>
<dbReference type="PRINTS" id="PR00259">
    <property type="entry name" value="TMFOUR"/>
</dbReference>
<keyword evidence="5 7" id="KW-0472">Membrane</keyword>
<dbReference type="SUPFAM" id="SSF48652">
    <property type="entry name" value="Tetraspanin"/>
    <property type="match status" value="1"/>
</dbReference>
<name>A0A834R0I8_SARSC</name>
<organism evidence="8">
    <name type="scientific">Sarcoptes scabiei</name>
    <name type="common">Itch mite</name>
    <name type="synonym">Acarus scabiei</name>
    <dbReference type="NCBI Taxonomy" id="52283"/>
    <lineage>
        <taxon>Eukaryota</taxon>
        <taxon>Metazoa</taxon>
        <taxon>Ecdysozoa</taxon>
        <taxon>Arthropoda</taxon>
        <taxon>Chelicerata</taxon>
        <taxon>Arachnida</taxon>
        <taxon>Acari</taxon>
        <taxon>Acariformes</taxon>
        <taxon>Sarcoptiformes</taxon>
        <taxon>Astigmata</taxon>
        <taxon>Psoroptidia</taxon>
        <taxon>Sarcoptoidea</taxon>
        <taxon>Sarcoptidae</taxon>
        <taxon>Sarcoptinae</taxon>
        <taxon>Sarcoptes</taxon>
    </lineage>
</organism>
<sequence>MAKTCGSGFIKLALVVLNSIYLVLGIGIIYVGSNLVHLDWSNPGAFNLADVNFKAISFIILSIGIVVVLVSGLGFLGSCCDSSAMLNAYGFLLILLIAAEIYAVVKSNGNIENEIENGIKKAINEINSNNRTAEILQKLQERFKCCGWNGPDDYNGSMILSSCCDQYPKQSQMCSKSDVVFKSGCKEKLNLYKYFGSSTGLGIAIILVQLVLILAACCLARDI</sequence>
<reference evidence="8" key="2">
    <citation type="submission" date="2020-01" db="EMBL/GenBank/DDBJ databases">
        <authorList>
            <person name="Korhonen P.K.K."/>
            <person name="Guangxu M.G."/>
            <person name="Wang T.W."/>
            <person name="Stroehlein A.J.S."/>
            <person name="Young N.D."/>
            <person name="Ang C.-S.A."/>
            <person name="Fernando D.W.F."/>
            <person name="Lu H.L."/>
            <person name="Taylor S.T."/>
            <person name="Ehtesham M.E.M."/>
            <person name="Najaraj S.H.N."/>
            <person name="Harsha G.H.G."/>
            <person name="Madugundu A.M."/>
            <person name="Renuse S.R."/>
            <person name="Holt D.H."/>
            <person name="Pandey A.P."/>
            <person name="Papenfuss A.P."/>
            <person name="Gasser R.B.G."/>
            <person name="Fischer K.F."/>
        </authorList>
    </citation>
    <scope>NUCLEOTIDE SEQUENCE</scope>
    <source>
        <strain evidence="8">SSS_KF_BRIS2020</strain>
    </source>
</reference>